<organism evidence="3">
    <name type="scientific">Oryza brachyantha</name>
    <name type="common">malo sina</name>
    <dbReference type="NCBI Taxonomy" id="4533"/>
    <lineage>
        <taxon>Eukaryota</taxon>
        <taxon>Viridiplantae</taxon>
        <taxon>Streptophyta</taxon>
        <taxon>Embryophyta</taxon>
        <taxon>Tracheophyta</taxon>
        <taxon>Spermatophyta</taxon>
        <taxon>Magnoliopsida</taxon>
        <taxon>Liliopsida</taxon>
        <taxon>Poales</taxon>
        <taxon>Poaceae</taxon>
        <taxon>BOP clade</taxon>
        <taxon>Oryzoideae</taxon>
        <taxon>Oryzeae</taxon>
        <taxon>Oryzinae</taxon>
        <taxon>Oryza</taxon>
    </lineage>
</organism>
<accession>J3MK32</accession>
<reference evidence="3" key="1">
    <citation type="journal article" date="2013" name="Nat. Commun.">
        <title>Whole-genome sequencing of Oryza brachyantha reveals mechanisms underlying Oryza genome evolution.</title>
        <authorList>
            <person name="Chen J."/>
            <person name="Huang Q."/>
            <person name="Gao D."/>
            <person name="Wang J."/>
            <person name="Lang Y."/>
            <person name="Liu T."/>
            <person name="Li B."/>
            <person name="Bai Z."/>
            <person name="Luis Goicoechea J."/>
            <person name="Liang C."/>
            <person name="Chen C."/>
            <person name="Zhang W."/>
            <person name="Sun S."/>
            <person name="Liao Y."/>
            <person name="Zhang X."/>
            <person name="Yang L."/>
            <person name="Song C."/>
            <person name="Wang M."/>
            <person name="Shi J."/>
            <person name="Liu G."/>
            <person name="Liu J."/>
            <person name="Zhou H."/>
            <person name="Zhou W."/>
            <person name="Yu Q."/>
            <person name="An N."/>
            <person name="Chen Y."/>
            <person name="Cai Q."/>
            <person name="Wang B."/>
            <person name="Liu B."/>
            <person name="Min J."/>
            <person name="Huang Y."/>
            <person name="Wu H."/>
            <person name="Li Z."/>
            <person name="Zhang Y."/>
            <person name="Yin Y."/>
            <person name="Song W."/>
            <person name="Jiang J."/>
            <person name="Jackson S.A."/>
            <person name="Wing R.A."/>
            <person name="Wang J."/>
            <person name="Chen M."/>
        </authorList>
    </citation>
    <scope>NUCLEOTIDE SEQUENCE [LARGE SCALE GENOMIC DNA]</scope>
    <source>
        <strain evidence="3">cv. IRGC 101232</strain>
    </source>
</reference>
<dbReference type="SUPFAM" id="SSF47699">
    <property type="entry name" value="Bifunctional inhibitor/lipid-transfer protein/seed storage 2S albumin"/>
    <property type="match status" value="1"/>
</dbReference>
<dbReference type="InterPro" id="IPR044741">
    <property type="entry name" value="NsLTP-like"/>
</dbReference>
<evidence type="ECO:0000256" key="1">
    <source>
        <dbReference type="SAM" id="SignalP"/>
    </source>
</evidence>
<protein>
    <recommendedName>
        <fullName evidence="2">Bifunctional inhibitor/plant lipid transfer protein/seed storage helical domain-containing protein</fullName>
    </recommendedName>
</protein>
<dbReference type="OMA" id="IDSNDME"/>
<reference evidence="3" key="2">
    <citation type="submission" date="2013-04" db="UniProtKB">
        <authorList>
            <consortium name="EnsemblPlants"/>
        </authorList>
    </citation>
    <scope>IDENTIFICATION</scope>
</reference>
<dbReference type="Gramene" id="OB07G17640.1">
    <property type="protein sequence ID" value="OB07G17640.1"/>
    <property type="gene ID" value="OB07G17640"/>
</dbReference>
<dbReference type="RefSeq" id="XP_006658480.1">
    <property type="nucleotide sequence ID" value="XM_006658417.3"/>
</dbReference>
<proteinExistence type="predicted"/>
<dbReference type="SMART" id="SM00499">
    <property type="entry name" value="AAI"/>
    <property type="match status" value="1"/>
</dbReference>
<dbReference type="Pfam" id="PF14368">
    <property type="entry name" value="LTP_2"/>
    <property type="match status" value="1"/>
</dbReference>
<feature type="signal peptide" evidence="1">
    <location>
        <begin position="1"/>
        <end position="27"/>
    </location>
</feature>
<name>J3MK32_ORYBR</name>
<dbReference type="InterPro" id="IPR039265">
    <property type="entry name" value="DIR1-like"/>
</dbReference>
<keyword evidence="1" id="KW-0732">Signal</keyword>
<dbReference type="AlphaFoldDB" id="J3MK32"/>
<dbReference type="InterPro" id="IPR016140">
    <property type="entry name" value="Bifunc_inhib/LTP/seed_store"/>
</dbReference>
<dbReference type="GO" id="GO:0005504">
    <property type="term" value="F:fatty acid binding"/>
    <property type="evidence" value="ECO:0007669"/>
    <property type="project" value="InterPro"/>
</dbReference>
<gene>
    <name evidence="3" type="primary">LOC102709666</name>
</gene>
<dbReference type="PANTHER" id="PTHR33122">
    <property type="entry name" value="LIPID BINDING PROTEIN-RELATED"/>
    <property type="match status" value="1"/>
</dbReference>
<dbReference type="CDD" id="cd04660">
    <property type="entry name" value="nsLTP_like"/>
    <property type="match status" value="1"/>
</dbReference>
<evidence type="ECO:0000313" key="4">
    <source>
        <dbReference type="Proteomes" id="UP000006038"/>
    </source>
</evidence>
<dbReference type="HOGENOM" id="CLU_145659_2_0_1"/>
<dbReference type="GeneID" id="102709666"/>
<keyword evidence="4" id="KW-1185">Reference proteome</keyword>
<sequence>MAGKAQALQLLVLLAISLDSAARGAHAICNMSNGDFRLCQPAAAVADPTDSPSAECCAALGNADLACICRYRGVAGFWMRIYHIDAARAMALPAKCGLAMPANCS</sequence>
<dbReference type="STRING" id="4533.J3MK32"/>
<dbReference type="KEGG" id="obr:102709666"/>
<dbReference type="GO" id="GO:0009627">
    <property type="term" value="P:systemic acquired resistance"/>
    <property type="evidence" value="ECO:0007669"/>
    <property type="project" value="InterPro"/>
</dbReference>
<dbReference type="EnsemblPlants" id="OB07G17640.1">
    <property type="protein sequence ID" value="OB07G17640.1"/>
    <property type="gene ID" value="OB07G17640"/>
</dbReference>
<evidence type="ECO:0000259" key="2">
    <source>
        <dbReference type="SMART" id="SM00499"/>
    </source>
</evidence>
<dbReference type="InterPro" id="IPR036312">
    <property type="entry name" value="Bifun_inhib/LTP/seed_sf"/>
</dbReference>
<dbReference type="PANTHER" id="PTHR33122:SF41">
    <property type="entry name" value="PVR3-LIKE PROTEIN"/>
    <property type="match status" value="1"/>
</dbReference>
<dbReference type="eggNOG" id="ENOG502S7QX">
    <property type="taxonomic scope" value="Eukaryota"/>
</dbReference>
<dbReference type="OrthoDB" id="643149at2759"/>
<feature type="domain" description="Bifunctional inhibitor/plant lipid transfer protein/seed storage helical" evidence="2">
    <location>
        <begin position="29"/>
        <end position="104"/>
    </location>
</feature>
<evidence type="ECO:0000313" key="3">
    <source>
        <dbReference type="EnsemblPlants" id="OB07G17640.1"/>
    </source>
</evidence>
<dbReference type="Proteomes" id="UP000006038">
    <property type="component" value="Chromosome 7"/>
</dbReference>
<dbReference type="Gene3D" id="1.10.110.10">
    <property type="entry name" value="Plant lipid-transfer and hydrophobic proteins"/>
    <property type="match status" value="1"/>
</dbReference>
<feature type="chain" id="PRO_5003773579" description="Bifunctional inhibitor/plant lipid transfer protein/seed storage helical domain-containing protein" evidence="1">
    <location>
        <begin position="28"/>
        <end position="105"/>
    </location>
</feature>